<feature type="non-terminal residue" evidence="1">
    <location>
        <position position="1"/>
    </location>
</feature>
<evidence type="ECO:0000313" key="2">
    <source>
        <dbReference type="Proteomes" id="UP000615026"/>
    </source>
</evidence>
<protein>
    <submittedName>
        <fullName evidence="1">Cell division protein FtsQ/DivIB</fullName>
    </submittedName>
</protein>
<dbReference type="EMBL" id="JADEXP010000205">
    <property type="protein sequence ID" value="MBE9068818.1"/>
    <property type="molecule type" value="Genomic_DNA"/>
</dbReference>
<organism evidence="1 2">
    <name type="scientific">Leptolyngbya cf. ectocarpi LEGE 11479</name>
    <dbReference type="NCBI Taxonomy" id="1828722"/>
    <lineage>
        <taxon>Bacteria</taxon>
        <taxon>Bacillati</taxon>
        <taxon>Cyanobacteriota</taxon>
        <taxon>Cyanophyceae</taxon>
        <taxon>Leptolyngbyales</taxon>
        <taxon>Leptolyngbyaceae</taxon>
        <taxon>Leptolyngbya group</taxon>
        <taxon>Leptolyngbya</taxon>
    </lineage>
</organism>
<name>A0A928ZWM4_LEPEC</name>
<dbReference type="GO" id="GO:0051301">
    <property type="term" value="P:cell division"/>
    <property type="evidence" value="ECO:0007669"/>
    <property type="project" value="UniProtKB-KW"/>
</dbReference>
<dbReference type="Proteomes" id="UP000615026">
    <property type="component" value="Unassembled WGS sequence"/>
</dbReference>
<accession>A0A928ZWM4</accession>
<keyword evidence="1" id="KW-0132">Cell division</keyword>
<sequence length="83" mass="9474">LQKNQTQISQIDWRDPTNLILQTELGRVHIGPYGQNFSKQLAALDRMRNLNAQMDIEEIAFIDLRNPDNPTLEILQATTTSVP</sequence>
<keyword evidence="1" id="KW-0131">Cell cycle</keyword>
<reference evidence="1" key="1">
    <citation type="submission" date="2020-10" db="EMBL/GenBank/DDBJ databases">
        <authorList>
            <person name="Castelo-Branco R."/>
            <person name="Eusebio N."/>
            <person name="Adriana R."/>
            <person name="Vieira A."/>
            <person name="Brugerolle De Fraissinette N."/>
            <person name="Rezende De Castro R."/>
            <person name="Schneider M.P."/>
            <person name="Vasconcelos V."/>
            <person name="Leao P.N."/>
        </authorList>
    </citation>
    <scope>NUCLEOTIDE SEQUENCE</scope>
    <source>
        <strain evidence="1">LEGE 11479</strain>
    </source>
</reference>
<dbReference type="AlphaFoldDB" id="A0A928ZWM4"/>
<gene>
    <name evidence="1" type="ORF">IQ260_19420</name>
</gene>
<proteinExistence type="predicted"/>
<evidence type="ECO:0000313" key="1">
    <source>
        <dbReference type="EMBL" id="MBE9068818.1"/>
    </source>
</evidence>
<comment type="caution">
    <text evidence="1">The sequence shown here is derived from an EMBL/GenBank/DDBJ whole genome shotgun (WGS) entry which is preliminary data.</text>
</comment>
<keyword evidence="2" id="KW-1185">Reference proteome</keyword>